<sequence length="838" mass="94487">MPVFRRPPLVPFKAAGELCFNEEEAEEESLRTVWEEVEMTLEFPPSWRPPLVPFKAEGELSNKEEEAEEEARRTVWEEVEVKLEFPPSWHPYRRTRVLVKETKPSLEHGEAGPVLPPGAPTDGPQSPMAFPYADNPPTFLQNVEKEWLKANHVLSMPAPDIDPVLAKAMLYIRTAAVVLTLDVIIQEHLELYQRYDQVVGKCKFWWVKKHQGMNTDRAAAAVIASWIPFVSQKEDESVDTIWARAEMGKRMSKAHVEEANAEKTLVKPAEGTALFRFISTIISFGLMKAEHLFSTEEVAEENTLPSHGPRYTVHVEWDAIHAARCLASCTCSACQMADVFATVKTHFDDTMKELLSAHVGNADIGVTPYKTPAILLRDIDSWSQFLHLDLKTVLLLLGHDGAPDNSTWSAGLLFDEQYYTELLPESQHPELWKPTTTDGETYWGFQLPEASHGRPTSNPFRSVLVGGTIGSINMWLADRTAHRGLNPQGRMPGGVLGLVRPKQMSVVMYSASTVQPGYEIDLENVVVTQPVAVLEQFGLPVRMVCTACGEWIRFAGTYKELPPVWECQCCAETCQNLADTGLSELGTVMCGRCHEYRLAHKIRAPLHPHPQHLGNSVPFREYKLVPSDLAQLHAVFHVRDLHTAWLLLGTAFSKQAWDETDFEARWRFWYMTWEPAAAPVLATPQTLNAEEVLPERTAGFDSNSLYEKLGVVCPGLKSVMISMLMTLQAKKLGRQYLKDVFKWRGYLFYRSNDSNDINVNPQLQAMLDNPASLNMDFAAKVAAKMTHNWNPEIQSLVKRCDCEFHEGGSRKLTEPGQWDERTVVCGYGYCRNAARRVP</sequence>
<comment type="caution">
    <text evidence="2">The sequence shown here is derived from an EMBL/GenBank/DDBJ whole genome shotgun (WGS) entry which is preliminary data.</text>
</comment>
<gene>
    <name evidence="2" type="ORF">CYMTET_3765</name>
</gene>
<evidence type="ECO:0000313" key="3">
    <source>
        <dbReference type="Proteomes" id="UP001190700"/>
    </source>
</evidence>
<keyword evidence="3" id="KW-1185">Reference proteome</keyword>
<organism evidence="2 3">
    <name type="scientific">Cymbomonas tetramitiformis</name>
    <dbReference type="NCBI Taxonomy" id="36881"/>
    <lineage>
        <taxon>Eukaryota</taxon>
        <taxon>Viridiplantae</taxon>
        <taxon>Chlorophyta</taxon>
        <taxon>Pyramimonadophyceae</taxon>
        <taxon>Pyramimonadales</taxon>
        <taxon>Pyramimonadaceae</taxon>
        <taxon>Cymbomonas</taxon>
    </lineage>
</organism>
<dbReference type="Proteomes" id="UP001190700">
    <property type="component" value="Unassembled WGS sequence"/>
</dbReference>
<feature type="region of interest" description="Disordered" evidence="1">
    <location>
        <begin position="105"/>
        <end position="128"/>
    </location>
</feature>
<reference evidence="2 3" key="1">
    <citation type="journal article" date="2015" name="Genome Biol. Evol.">
        <title>Comparative Genomics of a Bacterivorous Green Alga Reveals Evolutionary Causalities and Consequences of Phago-Mixotrophic Mode of Nutrition.</title>
        <authorList>
            <person name="Burns J.A."/>
            <person name="Paasch A."/>
            <person name="Narechania A."/>
            <person name="Kim E."/>
        </authorList>
    </citation>
    <scope>NUCLEOTIDE SEQUENCE [LARGE SCALE GENOMIC DNA]</scope>
    <source>
        <strain evidence="2 3">PLY_AMNH</strain>
    </source>
</reference>
<dbReference type="EMBL" id="LGRX02000362">
    <property type="protein sequence ID" value="KAK3288776.1"/>
    <property type="molecule type" value="Genomic_DNA"/>
</dbReference>
<accession>A0AAE0H2U6</accession>
<protein>
    <submittedName>
        <fullName evidence="2">Uncharacterized protein</fullName>
    </submittedName>
</protein>
<evidence type="ECO:0000256" key="1">
    <source>
        <dbReference type="SAM" id="MobiDB-lite"/>
    </source>
</evidence>
<dbReference type="AlphaFoldDB" id="A0AAE0H2U6"/>
<name>A0AAE0H2U6_9CHLO</name>
<evidence type="ECO:0000313" key="2">
    <source>
        <dbReference type="EMBL" id="KAK3288776.1"/>
    </source>
</evidence>
<proteinExistence type="predicted"/>